<dbReference type="InterPro" id="IPR029063">
    <property type="entry name" value="SAM-dependent_MTases_sf"/>
</dbReference>
<dbReference type="InterPro" id="IPR015985">
    <property type="entry name" value="TehB-like_dom"/>
</dbReference>
<keyword evidence="3" id="KW-0808">Transferase</keyword>
<proteinExistence type="predicted"/>
<keyword evidence="3" id="KW-0489">Methyltransferase</keyword>
<accession>A0A1R7Q9Q3</accession>
<feature type="domain" description="Tellurite resistance methyltransferase TehB-like" evidence="1">
    <location>
        <begin position="90"/>
        <end position="283"/>
    </location>
</feature>
<dbReference type="SUPFAM" id="SSF51197">
    <property type="entry name" value="Clavaminate synthase-like"/>
    <property type="match status" value="1"/>
</dbReference>
<dbReference type="NCBIfam" id="NF008992">
    <property type="entry name" value="PRK12335.1"/>
    <property type="match status" value="1"/>
</dbReference>
<dbReference type="GO" id="GO:0005737">
    <property type="term" value="C:cytoplasm"/>
    <property type="evidence" value="ECO:0007669"/>
    <property type="project" value="InterPro"/>
</dbReference>
<dbReference type="PIRSF" id="PIRSF005215">
    <property type="entry name" value="TehB"/>
    <property type="match status" value="1"/>
</dbReference>
<gene>
    <name evidence="3" type="primary">tehB</name>
    <name evidence="3" type="ORF">ACNJC6_00590</name>
</gene>
<dbReference type="PANTHER" id="PTHR43861">
    <property type="entry name" value="TRANS-ACONITATE 2-METHYLTRANSFERASE-RELATED"/>
    <property type="match status" value="1"/>
</dbReference>
<dbReference type="InterPro" id="IPR014431">
    <property type="entry name" value="Tellurite-R_TehB-2"/>
</dbReference>
<dbReference type="AlphaFoldDB" id="A0A1R7Q9Q3"/>
<dbReference type="NCBIfam" id="TIGR00477">
    <property type="entry name" value="tehB"/>
    <property type="match status" value="1"/>
</dbReference>
<dbReference type="SUPFAM" id="SSF53335">
    <property type="entry name" value="S-adenosyl-L-methionine-dependent methyltransferases"/>
    <property type="match status" value="1"/>
</dbReference>
<dbReference type="RefSeq" id="WP_087011162.1">
    <property type="nucleotide sequence ID" value="NZ_FUUY01000002.1"/>
</dbReference>
<dbReference type="InterPro" id="IPR015392">
    <property type="entry name" value="TehB/YeaR-like_dom"/>
</dbReference>
<evidence type="ECO:0000259" key="2">
    <source>
        <dbReference type="Pfam" id="PF09313"/>
    </source>
</evidence>
<dbReference type="Gene3D" id="3.40.50.150">
    <property type="entry name" value="Vaccinia Virus protein VP39"/>
    <property type="match status" value="1"/>
</dbReference>
<evidence type="ECO:0000313" key="4">
    <source>
        <dbReference type="Proteomes" id="UP000196240"/>
    </source>
</evidence>
<dbReference type="Pfam" id="PF03848">
    <property type="entry name" value="TehB"/>
    <property type="match status" value="1"/>
</dbReference>
<dbReference type="EC" id="2.1.1.-" evidence="3"/>
<dbReference type="EMBL" id="FUUY01000002">
    <property type="protein sequence ID" value="SJX20989.1"/>
    <property type="molecule type" value="Genomic_DNA"/>
</dbReference>
<organism evidence="3 4">
    <name type="scientific">Acinetobacter johnsonii</name>
    <dbReference type="NCBI Taxonomy" id="40214"/>
    <lineage>
        <taxon>Bacteria</taxon>
        <taxon>Pseudomonadati</taxon>
        <taxon>Pseudomonadota</taxon>
        <taxon>Gammaproteobacteria</taxon>
        <taxon>Moraxellales</taxon>
        <taxon>Moraxellaceae</taxon>
        <taxon>Acinetobacter</taxon>
    </lineage>
</organism>
<dbReference type="NCBIfam" id="NF008405">
    <property type="entry name" value="PRK11207.1"/>
    <property type="match status" value="1"/>
</dbReference>
<sequence length="295" mass="33301">MQDLICYKELPVWTAQTIPQGFKNQHNTKAGTWAKLKIYQGELSFAFLDEAGQVQSEHLFTAEQQPPFIQPQAWHKIVSTSDDIECQLQFYCTSQDYFYKKYQLSPTHSEILAATPYLHGGRALDVGCGQGRNSLYLSQQGFEVDAWDVNPQSLQKLQQIIDAEGIQKIHVQQRDLNADPSITGTYDFICCTVVMMFLEAPTVKPLIAQMQQATNVNGFNLIVCAMDTDDIPAQPDFPFAFKAGELSALYDGWNIVKYNENVGELHRVDEQGNRIKQHFATLLAQKLELSLVDGK</sequence>
<dbReference type="Proteomes" id="UP000196240">
    <property type="component" value="Unassembled WGS sequence"/>
</dbReference>
<evidence type="ECO:0000313" key="3">
    <source>
        <dbReference type="EMBL" id="SJX20989.1"/>
    </source>
</evidence>
<name>A0A1R7Q9Q3_ACIJO</name>
<dbReference type="GO" id="GO:0046690">
    <property type="term" value="P:response to tellurium ion"/>
    <property type="evidence" value="ECO:0007669"/>
    <property type="project" value="InterPro"/>
</dbReference>
<protein>
    <submittedName>
        <fullName evidence="3">Putative S-adenosyl-L-methionine-dependent methyltransferase TehB</fullName>
        <ecNumber evidence="3">2.1.1.-</ecNumber>
    </submittedName>
</protein>
<dbReference type="GO" id="GO:0008757">
    <property type="term" value="F:S-adenosylmethionine-dependent methyltransferase activity"/>
    <property type="evidence" value="ECO:0007669"/>
    <property type="project" value="InterPro"/>
</dbReference>
<evidence type="ECO:0000259" key="1">
    <source>
        <dbReference type="Pfam" id="PF03848"/>
    </source>
</evidence>
<dbReference type="Pfam" id="PF09313">
    <property type="entry name" value="TehB-like"/>
    <property type="match status" value="1"/>
</dbReference>
<dbReference type="Gene3D" id="2.60.120.10">
    <property type="entry name" value="Jelly Rolls"/>
    <property type="match status" value="1"/>
</dbReference>
<feature type="domain" description="TehB/YeaR-like" evidence="2">
    <location>
        <begin position="8"/>
        <end position="88"/>
    </location>
</feature>
<dbReference type="InterPro" id="IPR014710">
    <property type="entry name" value="RmlC-like_jellyroll"/>
</dbReference>
<reference evidence="3 4" key="1">
    <citation type="submission" date="2017-02" db="EMBL/GenBank/DDBJ databases">
        <authorList>
            <person name="Peterson S.W."/>
        </authorList>
    </citation>
    <scope>NUCLEOTIDE SEQUENCE [LARGE SCALE GENOMIC DNA]</scope>
    <source>
        <strain evidence="3">C6</strain>
    </source>
</reference>
<dbReference type="GO" id="GO:0032259">
    <property type="term" value="P:methylation"/>
    <property type="evidence" value="ECO:0007669"/>
    <property type="project" value="UniProtKB-KW"/>
</dbReference>
<dbReference type="CDD" id="cd02440">
    <property type="entry name" value="AdoMet_MTases"/>
    <property type="match status" value="1"/>
</dbReference>
<dbReference type="InterPro" id="IPR004537">
    <property type="entry name" value="Tellurite-R_MeTrfase_TehB"/>
</dbReference>